<dbReference type="SUPFAM" id="SSF51621">
    <property type="entry name" value="Phosphoenolpyruvate/pyruvate domain"/>
    <property type="match status" value="1"/>
</dbReference>
<dbReference type="InterPro" id="IPR015813">
    <property type="entry name" value="Pyrv/PenolPyrv_kinase-like_dom"/>
</dbReference>
<comment type="cofactor">
    <cofactor evidence="7 10">
        <name>Mg(2+)</name>
        <dbReference type="ChEBI" id="CHEBI:18420"/>
    </cofactor>
    <text evidence="7 10">Binds 1 Mg(2+) ion per subunit.</text>
</comment>
<dbReference type="PIRSF" id="PIRSF000388">
    <property type="entry name" value="Pantoate_hydroxy_MeTrfase"/>
    <property type="match status" value="1"/>
</dbReference>
<reference evidence="11 12" key="2">
    <citation type="journal article" date="2010" name="Stand. Genomic Sci.">
        <title>Complete genome sequence of Sulfurospirillum deleyianum type strain (5175).</title>
        <authorList>
            <person name="Sikorski J."/>
            <person name="Lapidus A."/>
            <person name="Copeland A."/>
            <person name="Glavina Del Rio T."/>
            <person name="Nolan M."/>
            <person name="Lucas S."/>
            <person name="Chen F."/>
            <person name="Tice H."/>
            <person name="Cheng J.F."/>
            <person name="Saunders E."/>
            <person name="Bruce D."/>
            <person name="Goodwin L."/>
            <person name="Pitluck S."/>
            <person name="Ovchinnikova G."/>
            <person name="Pati A."/>
            <person name="Ivanova N."/>
            <person name="Mavromatis K."/>
            <person name="Chen A."/>
            <person name="Palaniappan K."/>
            <person name="Chain P."/>
            <person name="Land M."/>
            <person name="Hauser L."/>
            <person name="Chang Y.J."/>
            <person name="Jeffries C.D."/>
            <person name="Brettin T."/>
            <person name="Detter J.C."/>
            <person name="Han C."/>
            <person name="Rohde M."/>
            <person name="Lang E."/>
            <person name="Spring S."/>
            <person name="Goker M."/>
            <person name="Bristow J."/>
            <person name="Eisen J.A."/>
            <person name="Markowitz V."/>
            <person name="Hugenholtz P."/>
            <person name="Kyrpides N.C."/>
            <person name="Klenk H.P."/>
        </authorList>
    </citation>
    <scope>NUCLEOTIDE SEQUENCE [LARGE SCALE GENOMIC DNA]</scope>
    <source>
        <strain evidence="12">ATCC 51133 / DSM 6946 / 5175</strain>
    </source>
</reference>
<comment type="catalytic activity">
    <reaction evidence="7">
        <text>(6R)-5,10-methylene-5,6,7,8-tetrahydrofolate + 3-methyl-2-oxobutanoate + H2O = 2-dehydropantoate + (6S)-5,6,7,8-tetrahydrofolate</text>
        <dbReference type="Rhea" id="RHEA:11824"/>
        <dbReference type="ChEBI" id="CHEBI:11561"/>
        <dbReference type="ChEBI" id="CHEBI:11851"/>
        <dbReference type="ChEBI" id="CHEBI:15377"/>
        <dbReference type="ChEBI" id="CHEBI:15636"/>
        <dbReference type="ChEBI" id="CHEBI:57453"/>
        <dbReference type="EC" id="2.1.2.11"/>
    </reaction>
</comment>
<feature type="binding site" evidence="7 9">
    <location>
        <position position="125"/>
    </location>
    <ligand>
        <name>3-methyl-2-oxobutanoate</name>
        <dbReference type="ChEBI" id="CHEBI:11851"/>
    </ligand>
</feature>
<proteinExistence type="inferred from homology"/>
<evidence type="ECO:0000256" key="5">
    <source>
        <dbReference type="ARBA" id="ARBA00022679"/>
    </source>
</evidence>
<keyword evidence="7 10" id="KW-0479">Metal-binding</keyword>
<dbReference type="InterPro" id="IPR003700">
    <property type="entry name" value="Pantoate_hydroxy_MeTrfase"/>
</dbReference>
<dbReference type="EMBL" id="CP001816">
    <property type="protein sequence ID" value="ACZ11438.1"/>
    <property type="molecule type" value="Genomic_DNA"/>
</dbReference>
<comment type="pathway">
    <text evidence="1 7">Cofactor biosynthesis; (R)-pantothenate biosynthesis; (R)-pantoate from 3-methyl-2-oxobutanoate: step 1/2.</text>
</comment>
<evidence type="ECO:0000256" key="8">
    <source>
        <dbReference type="PIRSR" id="PIRSR000388-1"/>
    </source>
</evidence>
<dbReference type="GO" id="GO:0015940">
    <property type="term" value="P:pantothenate biosynthetic process"/>
    <property type="evidence" value="ECO:0007669"/>
    <property type="project" value="UniProtKB-UniRule"/>
</dbReference>
<feature type="binding site" evidence="7 10">
    <location>
        <position position="57"/>
    </location>
    <ligand>
        <name>Mg(2+)</name>
        <dbReference type="ChEBI" id="CHEBI:18420"/>
    </ligand>
</feature>
<organism evidence="11 12">
    <name type="scientific">Sulfurospirillum deleyianum (strain ATCC 51133 / DSM 6946 / 5175)</name>
    <dbReference type="NCBI Taxonomy" id="525898"/>
    <lineage>
        <taxon>Bacteria</taxon>
        <taxon>Pseudomonadati</taxon>
        <taxon>Campylobacterota</taxon>
        <taxon>Epsilonproteobacteria</taxon>
        <taxon>Campylobacterales</taxon>
        <taxon>Sulfurospirillaceae</taxon>
        <taxon>Sulfurospirillum</taxon>
    </lineage>
</organism>
<dbReference type="GO" id="GO:0008168">
    <property type="term" value="F:methyltransferase activity"/>
    <property type="evidence" value="ECO:0007669"/>
    <property type="project" value="UniProtKB-KW"/>
</dbReference>
<feature type="active site" description="Proton acceptor" evidence="7 8">
    <location>
        <position position="194"/>
    </location>
</feature>
<reference evidence="12" key="1">
    <citation type="submission" date="2009-11" db="EMBL/GenBank/DDBJ databases">
        <title>The complete genome of Sulfurospirillum deleyianum DSM 6946.</title>
        <authorList>
            <consortium name="US DOE Joint Genome Institute (JGI-PGF)"/>
            <person name="Lucas S."/>
            <person name="Copeland A."/>
            <person name="Lapidus A."/>
            <person name="Glavina del Rio T."/>
            <person name="Dalin E."/>
            <person name="Tice H."/>
            <person name="Bruce D."/>
            <person name="Goodwin L."/>
            <person name="Pitluck S."/>
            <person name="Kyrpides N."/>
            <person name="Mavromatis K."/>
            <person name="Ivanova N."/>
            <person name="Ovchinnikova G."/>
            <person name="Munk A.C."/>
            <person name="Lu M."/>
            <person name="Brettin T."/>
            <person name="Detter J.C."/>
            <person name="Han C."/>
            <person name="Tapia R."/>
            <person name="Larimer F."/>
            <person name="Land M."/>
            <person name="Hauser L."/>
            <person name="Markowitz V."/>
            <person name="Cheng J.F."/>
            <person name="Hugenholtz P."/>
            <person name="Woyke T."/>
            <person name="Wu D."/>
            <person name="Aumann P."/>
            <person name="Schneider S."/>
            <person name="Lang E."/>
            <person name="Spring S."/>
            <person name="Klenk H.P."/>
            <person name="Eisen J.A."/>
        </authorList>
    </citation>
    <scope>NUCLEOTIDE SEQUENCE [LARGE SCALE GENOMIC DNA]</scope>
    <source>
        <strain evidence="12">ATCC 51133 / DSM 6946 / 5175</strain>
    </source>
</reference>
<evidence type="ECO:0000313" key="12">
    <source>
        <dbReference type="Proteomes" id="UP000002222"/>
    </source>
</evidence>
<keyword evidence="12" id="KW-1185">Reference proteome</keyword>
<dbReference type="CDD" id="cd06557">
    <property type="entry name" value="KPHMT-like"/>
    <property type="match status" value="1"/>
</dbReference>
<dbReference type="PANTHER" id="PTHR20881:SF0">
    <property type="entry name" value="3-METHYL-2-OXOBUTANOATE HYDROXYMETHYLTRANSFERASE"/>
    <property type="match status" value="1"/>
</dbReference>
<dbReference type="GO" id="GO:0005737">
    <property type="term" value="C:cytoplasm"/>
    <property type="evidence" value="ECO:0007669"/>
    <property type="project" value="UniProtKB-SubCell"/>
</dbReference>
<sequence>MFNLKFSCLKIGYNATMKTITSIKQHKGKTPLTVITAYDALFASLFDQKVDIILVGDSLNMSFNAKPDTLSASMDVMLYHTKAVCAGAKETFIVCDMPFGTYTDEKSALHNASLVYAQTNAHAVKIEGGVARAPIIQALTQNSIAVMGHIGLMPQYVRSEGGYKVRGRSEEDILALIEDAKAVEKAGAFSLVIEGVVEEAAKRISDAISIPTIGIGAGKYTDGQVLVWSDMLGFFQAFKPKFVKRYLDGASLVQEAVDSYVKEVQERQFPTTEYTYQK</sequence>
<dbReference type="NCBIfam" id="NF001452">
    <property type="entry name" value="PRK00311.1"/>
    <property type="match status" value="1"/>
</dbReference>
<dbReference type="EC" id="2.1.2.11" evidence="7"/>
<comment type="similarity">
    <text evidence="2 7">Belongs to the PanB family.</text>
</comment>
<evidence type="ECO:0000256" key="10">
    <source>
        <dbReference type="PIRSR" id="PIRSR000388-3"/>
    </source>
</evidence>
<evidence type="ECO:0000256" key="6">
    <source>
        <dbReference type="ARBA" id="ARBA00056497"/>
    </source>
</evidence>
<protein>
    <recommendedName>
        <fullName evidence="7">3-methyl-2-oxobutanoate hydroxymethyltransferase</fullName>
        <ecNumber evidence="7">2.1.2.11</ecNumber>
    </recommendedName>
    <alternativeName>
        <fullName evidence="7">Ketopantoate hydroxymethyltransferase</fullName>
        <shortName evidence="7">KPHMT</shortName>
    </alternativeName>
</protein>
<dbReference type="GO" id="GO:0032259">
    <property type="term" value="P:methylation"/>
    <property type="evidence" value="ECO:0007669"/>
    <property type="project" value="UniProtKB-KW"/>
</dbReference>
<keyword evidence="7 10" id="KW-0460">Magnesium</keyword>
<comment type="function">
    <text evidence="6 7">Catalyzes the reversible reaction in which hydroxymethyl group from 5,10-methylenetetrahydrofolate is transferred onto alpha-ketoisovalerate to form ketopantoate.</text>
</comment>
<gene>
    <name evidence="7" type="primary">panB</name>
    <name evidence="11" type="ordered locus">Sdel_0401</name>
</gene>
<dbReference type="Proteomes" id="UP000002222">
    <property type="component" value="Chromosome"/>
</dbReference>
<feature type="binding site" evidence="7 10">
    <location>
        <position position="127"/>
    </location>
    <ligand>
        <name>Mg(2+)</name>
        <dbReference type="ChEBI" id="CHEBI:18420"/>
    </ligand>
</feature>
<dbReference type="NCBIfam" id="TIGR00222">
    <property type="entry name" value="panB"/>
    <property type="match status" value="1"/>
</dbReference>
<evidence type="ECO:0000313" key="11">
    <source>
        <dbReference type="EMBL" id="ACZ11438.1"/>
    </source>
</evidence>
<evidence type="ECO:0000256" key="9">
    <source>
        <dbReference type="PIRSR" id="PIRSR000388-2"/>
    </source>
</evidence>
<dbReference type="HOGENOM" id="CLU_036645_1_0_7"/>
<evidence type="ECO:0000256" key="2">
    <source>
        <dbReference type="ARBA" id="ARBA00008676"/>
    </source>
</evidence>
<dbReference type="GO" id="GO:0000287">
    <property type="term" value="F:magnesium ion binding"/>
    <property type="evidence" value="ECO:0007669"/>
    <property type="project" value="TreeGrafter"/>
</dbReference>
<feature type="binding site" evidence="7 9">
    <location>
        <position position="96"/>
    </location>
    <ligand>
        <name>3-methyl-2-oxobutanoate</name>
        <dbReference type="ChEBI" id="CHEBI:11851"/>
    </ligand>
</feature>
<keyword evidence="5 7" id="KW-0808">Transferase</keyword>
<comment type="subcellular location">
    <subcellularLocation>
        <location evidence="7">Cytoplasm</location>
    </subcellularLocation>
</comment>
<dbReference type="PANTHER" id="PTHR20881">
    <property type="entry name" value="3-METHYL-2-OXOBUTANOATE HYDROXYMETHYLTRANSFERASE"/>
    <property type="match status" value="1"/>
</dbReference>
<keyword evidence="7" id="KW-0963">Cytoplasm</keyword>
<evidence type="ECO:0000256" key="1">
    <source>
        <dbReference type="ARBA" id="ARBA00005033"/>
    </source>
</evidence>
<dbReference type="STRING" id="525898.Sdel_0401"/>
<feature type="binding site" evidence="7 10">
    <location>
        <position position="96"/>
    </location>
    <ligand>
        <name>Mg(2+)</name>
        <dbReference type="ChEBI" id="CHEBI:18420"/>
    </ligand>
</feature>
<evidence type="ECO:0000256" key="3">
    <source>
        <dbReference type="ARBA" id="ARBA00011424"/>
    </source>
</evidence>
<dbReference type="KEGG" id="sdl:Sdel_0401"/>
<evidence type="ECO:0000256" key="7">
    <source>
        <dbReference type="HAMAP-Rule" id="MF_00156"/>
    </source>
</evidence>
<accession>D1AZH1</accession>
<dbReference type="HAMAP" id="MF_00156">
    <property type="entry name" value="PanB"/>
    <property type="match status" value="1"/>
</dbReference>
<feature type="binding site" evidence="7 9">
    <location>
        <begin position="57"/>
        <end position="58"/>
    </location>
    <ligand>
        <name>3-methyl-2-oxobutanoate</name>
        <dbReference type="ChEBI" id="CHEBI:11851"/>
    </ligand>
</feature>
<evidence type="ECO:0000256" key="4">
    <source>
        <dbReference type="ARBA" id="ARBA00022655"/>
    </source>
</evidence>
<keyword evidence="4 7" id="KW-0566">Pantothenate biosynthesis</keyword>
<dbReference type="AlphaFoldDB" id="D1AZH1"/>
<dbReference type="GO" id="GO:0003864">
    <property type="term" value="F:3-methyl-2-oxobutanoate hydroxymethyltransferase activity"/>
    <property type="evidence" value="ECO:0007669"/>
    <property type="project" value="UniProtKB-UniRule"/>
</dbReference>
<dbReference type="InterPro" id="IPR040442">
    <property type="entry name" value="Pyrv_kinase-like_dom_sf"/>
</dbReference>
<name>D1AZH1_SULD5</name>
<dbReference type="UniPathway" id="UPA00028">
    <property type="reaction ID" value="UER00003"/>
</dbReference>
<dbReference type="Gene3D" id="3.20.20.60">
    <property type="entry name" value="Phosphoenolpyruvate-binding domains"/>
    <property type="match status" value="1"/>
</dbReference>
<dbReference type="Pfam" id="PF02548">
    <property type="entry name" value="Pantoate_transf"/>
    <property type="match status" value="1"/>
</dbReference>
<comment type="subunit">
    <text evidence="3 7">Homodecamer; pentamer of dimers.</text>
</comment>
<dbReference type="eggNOG" id="COG0413">
    <property type="taxonomic scope" value="Bacteria"/>
</dbReference>
<keyword evidence="11" id="KW-0489">Methyltransferase</keyword>
<dbReference type="FunFam" id="3.20.20.60:FF:000003">
    <property type="entry name" value="3-methyl-2-oxobutanoate hydroxymethyltransferase"/>
    <property type="match status" value="1"/>
</dbReference>